<evidence type="ECO:0000256" key="7">
    <source>
        <dbReference type="PIRNR" id="PIRNR001563"/>
    </source>
</evidence>
<evidence type="ECO:0000256" key="2">
    <source>
        <dbReference type="ARBA" id="ARBA00022598"/>
    </source>
</evidence>
<dbReference type="GO" id="GO:0005524">
    <property type="term" value="F:ATP binding"/>
    <property type="evidence" value="ECO:0007669"/>
    <property type="project" value="UniProtKB-KW"/>
</dbReference>
<dbReference type="PROSITE" id="PS01011">
    <property type="entry name" value="FOLYLPOLYGLU_SYNT_1"/>
    <property type="match status" value="1"/>
</dbReference>
<dbReference type="EC" id="6.3.2.12" evidence="7"/>
<protein>
    <recommendedName>
        <fullName evidence="7">Dihydrofolate synthetase</fullName>
        <ecNumber evidence="7">6.3.2.12</ecNumber>
    </recommendedName>
</protein>
<organism evidence="9 10">
    <name type="scientific">Lobosporangium transversale</name>
    <dbReference type="NCBI Taxonomy" id="64571"/>
    <lineage>
        <taxon>Eukaryota</taxon>
        <taxon>Fungi</taxon>
        <taxon>Fungi incertae sedis</taxon>
        <taxon>Mucoromycota</taxon>
        <taxon>Mortierellomycotina</taxon>
        <taxon>Mortierellomycetes</taxon>
        <taxon>Mortierellales</taxon>
        <taxon>Mortierellaceae</taxon>
        <taxon>Lobosporangium</taxon>
    </lineage>
</organism>
<dbReference type="PANTHER" id="PTHR11136:SF0">
    <property type="entry name" value="DIHYDROFOLATE SYNTHETASE-RELATED"/>
    <property type="match status" value="1"/>
</dbReference>
<dbReference type="PANTHER" id="PTHR11136">
    <property type="entry name" value="FOLYLPOLYGLUTAMATE SYNTHASE-RELATED"/>
    <property type="match status" value="1"/>
</dbReference>
<dbReference type="UniPathway" id="UPA00850"/>
<evidence type="ECO:0000313" key="10">
    <source>
        <dbReference type="Proteomes" id="UP000193648"/>
    </source>
</evidence>
<gene>
    <name evidence="9" type="ORF">BCR41DRAFT_310534</name>
</gene>
<dbReference type="GeneID" id="33562840"/>
<keyword evidence="5 7" id="KW-0067">ATP-binding</keyword>
<dbReference type="InterPro" id="IPR013221">
    <property type="entry name" value="Mur_ligase_cen"/>
</dbReference>
<proteinExistence type="inferred from homology"/>
<dbReference type="FunCoup" id="A0A1Y2GHY9">
    <property type="interactions" value="211"/>
</dbReference>
<dbReference type="InterPro" id="IPR001645">
    <property type="entry name" value="Folylpolyglutamate_synth"/>
</dbReference>
<reference evidence="9 10" key="1">
    <citation type="submission" date="2016-07" db="EMBL/GenBank/DDBJ databases">
        <title>Pervasive Adenine N6-methylation of Active Genes in Fungi.</title>
        <authorList>
            <consortium name="DOE Joint Genome Institute"/>
            <person name="Mondo S.J."/>
            <person name="Dannebaum R.O."/>
            <person name="Kuo R.C."/>
            <person name="Labutti K."/>
            <person name="Haridas S."/>
            <person name="Kuo A."/>
            <person name="Salamov A."/>
            <person name="Ahrendt S.R."/>
            <person name="Lipzen A."/>
            <person name="Sullivan W."/>
            <person name="Andreopoulos W.B."/>
            <person name="Clum A."/>
            <person name="Lindquist E."/>
            <person name="Daum C."/>
            <person name="Ramamoorthy G.K."/>
            <person name="Gryganskyi A."/>
            <person name="Culley D."/>
            <person name="Magnuson J.K."/>
            <person name="James T.Y."/>
            <person name="O'Malley M.A."/>
            <person name="Stajich J.E."/>
            <person name="Spatafora J.W."/>
            <person name="Visel A."/>
            <person name="Grigoriev I.V."/>
        </authorList>
    </citation>
    <scope>NUCLEOTIDE SEQUENCE [LARGE SCALE GENOMIC DNA]</scope>
    <source>
        <strain evidence="9 10">NRRL 3116</strain>
    </source>
</reference>
<comment type="similarity">
    <text evidence="1 7">Belongs to the folylpolyglutamate synthase family.</text>
</comment>
<evidence type="ECO:0000256" key="4">
    <source>
        <dbReference type="ARBA" id="ARBA00022741"/>
    </source>
</evidence>
<dbReference type="STRING" id="64571.A0A1Y2GHY9"/>
<sequence>MDLGLNRVTRLLEALKPPSTSANAYDLAPHLTYPIIHVAGTNGKGSICAYISSILQASGFRVGRYNSPHLITPRDTIQINNQPISQSDYDYVTEVVRQKDRELELKATSFEILTAVAFYWFAYERVDIAVIEVGVGGRLDATNVVPNPKVCVIASIGMDHGTVLGNTIEEIASEKAGIIKQGVPVVVSFQVEGEKVYKILEDKAISVGLPLNKVIKAKPALGHWAELEDDGFKFWLPLLGDFQLENAAAAIRAIDVLRKNDKSDMIWSQKITEETIRKGMEETVWPGRLQWVEDTVAPKEVNGQMLIDGAHNPAAAVALRSFVNEHVARRSLLSGIRPRIHWIVGLTKGKDIEEMFDILLFQHLHPQNQGSETNTFSAVEFTPPEGMPWVSSIAAQEVCDRLTQRRDQQKENCWGSLEIRSFGTDLRAALAWVGTQRQEDDVVILCGSLYLVADLFRLVQQQRK</sequence>
<evidence type="ECO:0000259" key="8">
    <source>
        <dbReference type="Pfam" id="PF08245"/>
    </source>
</evidence>
<dbReference type="SUPFAM" id="SSF53244">
    <property type="entry name" value="MurD-like peptide ligases, peptide-binding domain"/>
    <property type="match status" value="1"/>
</dbReference>
<dbReference type="GO" id="GO:0005829">
    <property type="term" value="C:cytosol"/>
    <property type="evidence" value="ECO:0007669"/>
    <property type="project" value="TreeGrafter"/>
</dbReference>
<dbReference type="GO" id="GO:0046872">
    <property type="term" value="F:metal ion binding"/>
    <property type="evidence" value="ECO:0007669"/>
    <property type="project" value="UniProtKB-KW"/>
</dbReference>
<keyword evidence="3" id="KW-0479">Metal-binding</keyword>
<evidence type="ECO:0000313" key="9">
    <source>
        <dbReference type="EMBL" id="ORZ08016.1"/>
    </source>
</evidence>
<dbReference type="InterPro" id="IPR018109">
    <property type="entry name" value="Folylpolyglutamate_synth_CS"/>
</dbReference>
<evidence type="ECO:0000256" key="3">
    <source>
        <dbReference type="ARBA" id="ARBA00022723"/>
    </source>
</evidence>
<keyword evidence="6" id="KW-0460">Magnesium</keyword>
<dbReference type="GO" id="GO:0004326">
    <property type="term" value="F:tetrahydrofolylpolyglutamate synthase activity"/>
    <property type="evidence" value="ECO:0007669"/>
    <property type="project" value="InterPro"/>
</dbReference>
<dbReference type="GO" id="GO:0005739">
    <property type="term" value="C:mitochondrion"/>
    <property type="evidence" value="ECO:0007669"/>
    <property type="project" value="TreeGrafter"/>
</dbReference>
<keyword evidence="7" id="KW-0554">One-carbon metabolism</keyword>
<comment type="caution">
    <text evidence="9">The sequence shown here is derived from an EMBL/GenBank/DDBJ whole genome shotgun (WGS) entry which is preliminary data.</text>
</comment>
<keyword evidence="4 7" id="KW-0547">Nucleotide-binding</keyword>
<keyword evidence="2 7" id="KW-0436">Ligase</keyword>
<evidence type="ECO:0000256" key="6">
    <source>
        <dbReference type="ARBA" id="ARBA00022842"/>
    </source>
</evidence>
<dbReference type="AlphaFoldDB" id="A0A1Y2GHY9"/>
<dbReference type="Pfam" id="PF08245">
    <property type="entry name" value="Mur_ligase_M"/>
    <property type="match status" value="1"/>
</dbReference>
<dbReference type="RefSeq" id="XP_021878250.1">
    <property type="nucleotide sequence ID" value="XM_022020996.1"/>
</dbReference>
<feature type="domain" description="Mur ligase central" evidence="8">
    <location>
        <begin position="38"/>
        <end position="253"/>
    </location>
</feature>
<comment type="catalytic activity">
    <reaction evidence="7">
        <text>7,8-dihydropteroate + L-glutamate + ATP = 7,8-dihydrofolate + ADP + phosphate + H(+)</text>
        <dbReference type="Rhea" id="RHEA:23584"/>
        <dbReference type="ChEBI" id="CHEBI:15378"/>
        <dbReference type="ChEBI" id="CHEBI:17839"/>
        <dbReference type="ChEBI" id="CHEBI:29985"/>
        <dbReference type="ChEBI" id="CHEBI:30616"/>
        <dbReference type="ChEBI" id="CHEBI:43474"/>
        <dbReference type="ChEBI" id="CHEBI:57451"/>
        <dbReference type="ChEBI" id="CHEBI:456216"/>
        <dbReference type="EC" id="6.3.2.12"/>
    </reaction>
</comment>
<dbReference type="Proteomes" id="UP000193648">
    <property type="component" value="Unassembled WGS sequence"/>
</dbReference>
<accession>A0A1Y2GHY9</accession>
<name>A0A1Y2GHY9_9FUNG</name>
<dbReference type="InterPro" id="IPR036615">
    <property type="entry name" value="Mur_ligase_C_dom_sf"/>
</dbReference>
<dbReference type="NCBIfam" id="TIGR01499">
    <property type="entry name" value="folC"/>
    <property type="match status" value="1"/>
</dbReference>
<dbReference type="OrthoDB" id="5212574at2759"/>
<dbReference type="EMBL" id="MCFF01000039">
    <property type="protein sequence ID" value="ORZ08016.1"/>
    <property type="molecule type" value="Genomic_DNA"/>
</dbReference>
<dbReference type="SUPFAM" id="SSF53623">
    <property type="entry name" value="MurD-like peptide ligases, catalytic domain"/>
    <property type="match status" value="1"/>
</dbReference>
<comment type="pathway">
    <text evidence="7">Cofactor biosynthesis; tetrahydrofolylpolyglutamate biosynthesis.</text>
</comment>
<dbReference type="Gene3D" id="3.40.1190.10">
    <property type="entry name" value="Mur-like, catalytic domain"/>
    <property type="match status" value="1"/>
</dbReference>
<evidence type="ECO:0000256" key="1">
    <source>
        <dbReference type="ARBA" id="ARBA00008276"/>
    </source>
</evidence>
<dbReference type="GO" id="GO:0008841">
    <property type="term" value="F:dihydrofolate synthase activity"/>
    <property type="evidence" value="ECO:0007669"/>
    <property type="project" value="UniProtKB-EC"/>
</dbReference>
<dbReference type="InParanoid" id="A0A1Y2GHY9"/>
<keyword evidence="10" id="KW-1185">Reference proteome</keyword>
<dbReference type="PROSITE" id="PS01012">
    <property type="entry name" value="FOLYLPOLYGLU_SYNT_2"/>
    <property type="match status" value="1"/>
</dbReference>
<dbReference type="Gene3D" id="3.90.190.20">
    <property type="entry name" value="Mur ligase, C-terminal domain"/>
    <property type="match status" value="1"/>
</dbReference>
<evidence type="ECO:0000256" key="5">
    <source>
        <dbReference type="ARBA" id="ARBA00022840"/>
    </source>
</evidence>
<dbReference type="InterPro" id="IPR036565">
    <property type="entry name" value="Mur-like_cat_sf"/>
</dbReference>
<dbReference type="PIRSF" id="PIRSF001563">
    <property type="entry name" value="Folylpolyglu_synth"/>
    <property type="match status" value="1"/>
</dbReference>
<dbReference type="GO" id="GO:0006730">
    <property type="term" value="P:one-carbon metabolic process"/>
    <property type="evidence" value="ECO:0007669"/>
    <property type="project" value="UniProtKB-KW"/>
</dbReference>